<dbReference type="Gene3D" id="1.10.287.470">
    <property type="entry name" value="Helix hairpin bin"/>
    <property type="match status" value="1"/>
</dbReference>
<dbReference type="InterPro" id="IPR022275">
    <property type="entry name" value="NHPM_bacteriocin_SS_HylD"/>
</dbReference>
<reference evidence="2 3" key="1">
    <citation type="submission" date="2024-09" db="EMBL/GenBank/DDBJ databases">
        <title>Floridaenema gen nov. (Aerosakkonemataceae, Aerosakkonematales ord. nov., Cyanobacteria) from benthic tropical and subtropical fresh waters, with the description of four new species.</title>
        <authorList>
            <person name="Moretto J.A."/>
            <person name="Berthold D.E."/>
            <person name="Lefler F.W."/>
            <person name="Huang I.-S."/>
            <person name="Laughinghouse H. IV."/>
        </authorList>
    </citation>
    <scope>NUCLEOTIDE SEQUENCE [LARGE SCALE GENOMIC DNA]</scope>
    <source>
        <strain evidence="2 3">BLCC-F46</strain>
    </source>
</reference>
<protein>
    <submittedName>
        <fullName evidence="2">NHLP bacteriocin system secretion protein</fullName>
    </submittedName>
</protein>
<dbReference type="SUPFAM" id="SSF111369">
    <property type="entry name" value="HlyD-like secretion proteins"/>
    <property type="match status" value="1"/>
</dbReference>
<sequence>MPTKSNQIFSQEAIERLSSPERLDQMMQVVSPKAWLPLSTIGLLVTVAGTWSVVGRIPVSVNGQGVLIQPRRVVQFQAPSNGQLMKLNIQPGDVIKKGQEIGIIDKYDIKKQLELEKAKLAELQVQNQDTNKLQKQQIELELKTLMQQQKDLEETLNRESVTPILHQKTLAALEQKRQSLEESLRREKITPLLRQQTLVAIAEKRQSLIQRKQQIENLLQTLQQRFETRNRLFEQERAISQDVLLQAKREVLDAQTQVSDIESQLKELDVQKTNSERDYFQNLNKVNEIRNNIQEIEVQKTNTERDYLQNLNKIDEIKTKIKNLEAQAAKLTQQDLERSLNQTNQLQEVKRKIAQLELQLSGESRIISQYDGRILEVSVARGQVLNPGMRLGTLEAEDPNAKMISLVYLADKDGKQIKPGMTVQVTPSIVKRERYGGIVGKVTQVSPFPVTSQDISTIIGNEQLANTLAEGVSKSGALVQIFVELEKDSNTFSGYKWSSSNGPSLKISSGTTTQIRVQIGELAPISYVIPIFRSLTGIH</sequence>
<keyword evidence="1" id="KW-0175">Coiled coil</keyword>
<comment type="caution">
    <text evidence="2">The sequence shown here is derived from an EMBL/GenBank/DDBJ whole genome shotgun (WGS) entry which is preliminary data.</text>
</comment>
<proteinExistence type="predicted"/>
<dbReference type="NCBIfam" id="TIGR03794">
    <property type="entry name" value="NHLM_micro_HlyD"/>
    <property type="match status" value="1"/>
</dbReference>
<feature type="coiled-coil region" evidence="1">
    <location>
        <begin position="113"/>
        <end position="366"/>
    </location>
</feature>
<evidence type="ECO:0000313" key="3">
    <source>
        <dbReference type="Proteomes" id="UP001576774"/>
    </source>
</evidence>
<dbReference type="PANTHER" id="PTHR30386">
    <property type="entry name" value="MEMBRANE FUSION SUBUNIT OF EMRAB-TOLC MULTIDRUG EFFLUX PUMP"/>
    <property type="match status" value="1"/>
</dbReference>
<dbReference type="Proteomes" id="UP001576774">
    <property type="component" value="Unassembled WGS sequence"/>
</dbReference>
<dbReference type="Gene3D" id="2.40.50.100">
    <property type="match status" value="1"/>
</dbReference>
<dbReference type="EMBL" id="JBHFNQ010000047">
    <property type="protein sequence ID" value="MFB2876321.1"/>
    <property type="molecule type" value="Genomic_DNA"/>
</dbReference>
<gene>
    <name evidence="2" type="ORF">ACE1CC_05465</name>
</gene>
<name>A0ABV4X1D0_9CYAN</name>
<keyword evidence="3" id="KW-1185">Reference proteome</keyword>
<evidence type="ECO:0000313" key="2">
    <source>
        <dbReference type="EMBL" id="MFB2876321.1"/>
    </source>
</evidence>
<dbReference type="RefSeq" id="WP_413269458.1">
    <property type="nucleotide sequence ID" value="NZ_JBHFNQ010000047.1"/>
</dbReference>
<accession>A0ABV4X1D0</accession>
<dbReference type="InterPro" id="IPR050739">
    <property type="entry name" value="MFP"/>
</dbReference>
<organism evidence="2 3">
    <name type="scientific">Floridaenema aerugineum BLCC-F46</name>
    <dbReference type="NCBI Taxonomy" id="3153654"/>
    <lineage>
        <taxon>Bacteria</taxon>
        <taxon>Bacillati</taxon>
        <taxon>Cyanobacteriota</taxon>
        <taxon>Cyanophyceae</taxon>
        <taxon>Oscillatoriophycideae</taxon>
        <taxon>Aerosakkonematales</taxon>
        <taxon>Aerosakkonemataceae</taxon>
        <taxon>Floridanema</taxon>
        <taxon>Floridanema aerugineum</taxon>
    </lineage>
</organism>
<evidence type="ECO:0000256" key="1">
    <source>
        <dbReference type="SAM" id="Coils"/>
    </source>
</evidence>